<comment type="caution">
    <text evidence="2">The sequence shown here is derived from an EMBL/GenBank/DDBJ whole genome shotgun (WGS) entry which is preliminary data.</text>
</comment>
<organism evidence="2 3">
    <name type="scientific">Bifidobacterium platyrrhinorum</name>
    <dbReference type="NCBI Taxonomy" id="2661628"/>
    <lineage>
        <taxon>Bacteria</taxon>
        <taxon>Bacillati</taxon>
        <taxon>Actinomycetota</taxon>
        <taxon>Actinomycetes</taxon>
        <taxon>Bifidobacteriales</taxon>
        <taxon>Bifidobacteriaceae</taxon>
        <taxon>Bifidobacterium</taxon>
    </lineage>
</organism>
<keyword evidence="2" id="KW-0808">Transferase</keyword>
<sequence>MRSKRNLHPGKKVVLKAPTMADLEDLHRMYADPRTWWNRPNHRHLNMDHTRIMLESWIEDWKRDDIGYWVMRERNGAFVGAGGIRRRATMWNMSYSIMPGQWHRGYATYVARCATLAARRFDGTAPIFLTTLAKNLAACLIADKLDFVVVRNDFDLLADAEPRRIYADRPVYDEEIRTYLDSKEIE</sequence>
<dbReference type="AlphaFoldDB" id="A0A6L9SV69"/>
<gene>
    <name evidence="2" type="ORF">GFD21_09795</name>
</gene>
<dbReference type="SUPFAM" id="SSF55729">
    <property type="entry name" value="Acyl-CoA N-acyltransferases (Nat)"/>
    <property type="match status" value="1"/>
</dbReference>
<evidence type="ECO:0000313" key="2">
    <source>
        <dbReference type="EMBL" id="NEG56039.1"/>
    </source>
</evidence>
<dbReference type="Gene3D" id="3.40.630.30">
    <property type="match status" value="1"/>
</dbReference>
<dbReference type="PROSITE" id="PS51186">
    <property type="entry name" value="GNAT"/>
    <property type="match status" value="1"/>
</dbReference>
<dbReference type="InterPro" id="IPR016181">
    <property type="entry name" value="Acyl_CoA_acyltransferase"/>
</dbReference>
<evidence type="ECO:0000313" key="3">
    <source>
        <dbReference type="Proteomes" id="UP000483293"/>
    </source>
</evidence>
<dbReference type="EMBL" id="WHZV01000011">
    <property type="protein sequence ID" value="NEG56039.1"/>
    <property type="molecule type" value="Genomic_DNA"/>
</dbReference>
<feature type="domain" description="N-acetyltransferase" evidence="1">
    <location>
        <begin position="13"/>
        <end position="168"/>
    </location>
</feature>
<name>A0A6L9SV69_9BIFI</name>
<dbReference type="PANTHER" id="PTHR43792:SF1">
    <property type="entry name" value="N-ACETYLTRANSFERASE DOMAIN-CONTAINING PROTEIN"/>
    <property type="match status" value="1"/>
</dbReference>
<dbReference type="RefSeq" id="WP_225431785.1">
    <property type="nucleotide sequence ID" value="NZ_WHZV01000011.1"/>
</dbReference>
<reference evidence="2 3" key="1">
    <citation type="submission" date="2019-10" db="EMBL/GenBank/DDBJ databases">
        <title>Bifidobacterium from non-human primates.</title>
        <authorList>
            <person name="Modesto M."/>
        </authorList>
    </citation>
    <scope>NUCLEOTIDE SEQUENCE [LARGE SCALE GENOMIC DNA]</scope>
    <source>
        <strain evidence="2 3">SMA15</strain>
    </source>
</reference>
<dbReference type="PANTHER" id="PTHR43792">
    <property type="entry name" value="GNAT FAMILY, PUTATIVE (AFU_ORTHOLOGUE AFUA_3G00765)-RELATED-RELATED"/>
    <property type="match status" value="1"/>
</dbReference>
<accession>A0A6L9SV69</accession>
<proteinExistence type="predicted"/>
<dbReference type="InterPro" id="IPR000182">
    <property type="entry name" value="GNAT_dom"/>
</dbReference>
<dbReference type="GO" id="GO:0016747">
    <property type="term" value="F:acyltransferase activity, transferring groups other than amino-acyl groups"/>
    <property type="evidence" value="ECO:0007669"/>
    <property type="project" value="InterPro"/>
</dbReference>
<protein>
    <submittedName>
        <fullName evidence="2">GNAT family N-acetyltransferase</fullName>
    </submittedName>
</protein>
<dbReference type="InterPro" id="IPR051531">
    <property type="entry name" value="N-acetyltransferase"/>
</dbReference>
<dbReference type="Pfam" id="PF13302">
    <property type="entry name" value="Acetyltransf_3"/>
    <property type="match status" value="1"/>
</dbReference>
<keyword evidence="3" id="KW-1185">Reference proteome</keyword>
<evidence type="ECO:0000259" key="1">
    <source>
        <dbReference type="PROSITE" id="PS51186"/>
    </source>
</evidence>
<dbReference type="Proteomes" id="UP000483293">
    <property type="component" value="Unassembled WGS sequence"/>
</dbReference>